<reference evidence="8" key="1">
    <citation type="submission" date="2020-10" db="EMBL/GenBank/DDBJ databases">
        <authorList>
            <person name="Lu T."/>
            <person name="Wang Q."/>
            <person name="Han X."/>
        </authorList>
    </citation>
    <scope>NUCLEOTIDE SEQUENCE</scope>
    <source>
        <strain evidence="8">WQ 117</strain>
    </source>
</reference>
<dbReference type="GO" id="GO:0016818">
    <property type="term" value="F:hydrolase activity, acting on acid anhydrides, in phosphorus-containing anhydrides"/>
    <property type="evidence" value="ECO:0007669"/>
    <property type="project" value="TreeGrafter"/>
</dbReference>
<evidence type="ECO:0000259" key="7">
    <source>
        <dbReference type="PROSITE" id="PS51462"/>
    </source>
</evidence>
<dbReference type="InterPro" id="IPR015797">
    <property type="entry name" value="NUDIX_hydrolase-like_dom_sf"/>
</dbReference>
<keyword evidence="9" id="KW-1185">Reference proteome</keyword>
<feature type="transmembrane region" description="Helical" evidence="6">
    <location>
        <begin position="142"/>
        <end position="161"/>
    </location>
</feature>
<dbReference type="CDD" id="cd04690">
    <property type="entry name" value="NUDIX_Hydrolase"/>
    <property type="match status" value="1"/>
</dbReference>
<proteinExistence type="inferred from homology"/>
<keyword evidence="4" id="KW-0378">Hydrolase</keyword>
<comment type="similarity">
    <text evidence="2">Belongs to the Nudix hydrolase family.</text>
</comment>
<dbReference type="Gene3D" id="3.90.79.10">
    <property type="entry name" value="Nucleoside Triphosphate Pyrophosphohydrolase"/>
    <property type="match status" value="1"/>
</dbReference>
<evidence type="ECO:0000313" key="8">
    <source>
        <dbReference type="EMBL" id="MBF0596583.1"/>
    </source>
</evidence>
<dbReference type="EMBL" id="JADGIK010000002">
    <property type="protein sequence ID" value="MBF0596583.1"/>
    <property type="molecule type" value="Genomic_DNA"/>
</dbReference>
<accession>A0A8J7FW36</accession>
<feature type="domain" description="Nudix hydrolase" evidence="7">
    <location>
        <begin position="3"/>
        <end position="130"/>
    </location>
</feature>
<dbReference type="PANTHER" id="PTHR43758">
    <property type="entry name" value="7,8-DIHYDRO-8-OXOGUANINE TRIPHOSPHATASE"/>
    <property type="match status" value="1"/>
</dbReference>
<comment type="cofactor">
    <cofactor evidence="1">
        <name>Mg(2+)</name>
        <dbReference type="ChEBI" id="CHEBI:18420"/>
    </cofactor>
</comment>
<evidence type="ECO:0000256" key="2">
    <source>
        <dbReference type="ARBA" id="ARBA00005582"/>
    </source>
</evidence>
<dbReference type="PANTHER" id="PTHR43758:SF8">
    <property type="entry name" value="8-OXO-DGTP DIPHOSPHATASE YTKD-RELATED"/>
    <property type="match status" value="1"/>
</dbReference>
<evidence type="ECO:0000256" key="5">
    <source>
        <dbReference type="ARBA" id="ARBA00022842"/>
    </source>
</evidence>
<dbReference type="AlphaFoldDB" id="A0A8J7FW36"/>
<protein>
    <submittedName>
        <fullName evidence="8">NUDIX domain-containing protein</fullName>
    </submittedName>
</protein>
<evidence type="ECO:0000256" key="3">
    <source>
        <dbReference type="ARBA" id="ARBA00022723"/>
    </source>
</evidence>
<dbReference type="Proteomes" id="UP000608754">
    <property type="component" value="Unassembled WGS sequence"/>
</dbReference>
<dbReference type="GO" id="GO:0005737">
    <property type="term" value="C:cytoplasm"/>
    <property type="evidence" value="ECO:0007669"/>
    <property type="project" value="TreeGrafter"/>
</dbReference>
<evidence type="ECO:0000313" key="9">
    <source>
        <dbReference type="Proteomes" id="UP000608754"/>
    </source>
</evidence>
<keyword evidence="6" id="KW-1133">Transmembrane helix</keyword>
<evidence type="ECO:0000256" key="6">
    <source>
        <dbReference type="SAM" id="Phobius"/>
    </source>
</evidence>
<organism evidence="8 9">
    <name type="scientific">Faecalibacter rhinopitheci</name>
    <dbReference type="NCBI Taxonomy" id="2779678"/>
    <lineage>
        <taxon>Bacteria</taxon>
        <taxon>Pseudomonadati</taxon>
        <taxon>Bacteroidota</taxon>
        <taxon>Flavobacteriia</taxon>
        <taxon>Flavobacteriales</taxon>
        <taxon>Weeksellaceae</taxon>
        <taxon>Faecalibacter</taxon>
    </lineage>
</organism>
<evidence type="ECO:0000256" key="4">
    <source>
        <dbReference type="ARBA" id="ARBA00022801"/>
    </source>
</evidence>
<keyword evidence="6" id="KW-0472">Membrane</keyword>
<dbReference type="SUPFAM" id="SSF55811">
    <property type="entry name" value="Nudix"/>
    <property type="match status" value="1"/>
</dbReference>
<gene>
    <name evidence="8" type="ORF">IM532_03780</name>
</gene>
<comment type="caution">
    <text evidence="8">The sequence shown here is derived from an EMBL/GenBank/DDBJ whole genome shotgun (WGS) entry which is preliminary data.</text>
</comment>
<dbReference type="GO" id="GO:0046872">
    <property type="term" value="F:metal ion binding"/>
    <property type="evidence" value="ECO:0007669"/>
    <property type="project" value="UniProtKB-KW"/>
</dbReference>
<name>A0A8J7FW36_9FLAO</name>
<dbReference type="RefSeq" id="WP_194182113.1">
    <property type="nucleotide sequence ID" value="NZ_JADGIK010000002.1"/>
</dbReference>
<keyword evidence="6" id="KW-0812">Transmembrane</keyword>
<evidence type="ECO:0000256" key="1">
    <source>
        <dbReference type="ARBA" id="ARBA00001946"/>
    </source>
</evidence>
<keyword evidence="3" id="KW-0479">Metal-binding</keyword>
<dbReference type="PROSITE" id="PS51462">
    <property type="entry name" value="NUDIX"/>
    <property type="match status" value="1"/>
</dbReference>
<dbReference type="Pfam" id="PF00293">
    <property type="entry name" value="NUDIX"/>
    <property type="match status" value="1"/>
</dbReference>
<dbReference type="InterPro" id="IPR000086">
    <property type="entry name" value="NUDIX_hydrolase_dom"/>
</dbReference>
<sequence>MKIKQLPTAGLIVVENNKLLLTFSKNKKAWYLPGGKIDEGETSKEALICEIKEELNIVLDPNNLNYCFHITAMAYGENNLLMEQDCFCTILNQKITPSSEIEAYHYFSREEYLEEEIQVEGVITAFKLLELYKKSEQICSDFLYYFLISIYLSAKGPVISFSS</sequence>
<keyword evidence="5" id="KW-0460">Magnesium</keyword>